<comment type="subcellular location">
    <subcellularLocation>
        <location evidence="1">Secreted</location>
    </subcellularLocation>
</comment>
<evidence type="ECO:0000256" key="2">
    <source>
        <dbReference type="ARBA" id="ARBA00022525"/>
    </source>
</evidence>
<accession>A0AAV2R381</accession>
<feature type="non-terminal residue" evidence="9">
    <location>
        <position position="1"/>
    </location>
</feature>
<dbReference type="InterPro" id="IPR001254">
    <property type="entry name" value="Trypsin_dom"/>
</dbReference>
<evidence type="ECO:0000313" key="10">
    <source>
        <dbReference type="Proteomes" id="UP001497623"/>
    </source>
</evidence>
<evidence type="ECO:0000256" key="4">
    <source>
        <dbReference type="ARBA" id="ARBA00022801"/>
    </source>
</evidence>
<comment type="caution">
    <text evidence="9">The sequence shown here is derived from an EMBL/GenBank/DDBJ whole genome shotgun (WGS) entry which is preliminary data.</text>
</comment>
<dbReference type="PANTHER" id="PTHR24264">
    <property type="entry name" value="TRYPSIN-RELATED"/>
    <property type="match status" value="1"/>
</dbReference>
<evidence type="ECO:0000256" key="5">
    <source>
        <dbReference type="ARBA" id="ARBA00022825"/>
    </source>
</evidence>
<dbReference type="PANTHER" id="PTHR24264:SF65">
    <property type="entry name" value="SRCR DOMAIN-CONTAINING PROTEIN"/>
    <property type="match status" value="1"/>
</dbReference>
<protein>
    <recommendedName>
        <fullName evidence="8">Peptidase S1 domain-containing protein</fullName>
    </recommendedName>
</protein>
<dbReference type="InterPro" id="IPR043504">
    <property type="entry name" value="Peptidase_S1_PA_chymotrypsin"/>
</dbReference>
<evidence type="ECO:0000313" key="9">
    <source>
        <dbReference type="EMBL" id="CAL4107808.1"/>
    </source>
</evidence>
<name>A0AAV2R381_MEGNR</name>
<dbReference type="InterPro" id="IPR050127">
    <property type="entry name" value="Serine_Proteases_S1"/>
</dbReference>
<dbReference type="Gene3D" id="2.40.10.10">
    <property type="entry name" value="Trypsin-like serine proteases"/>
    <property type="match status" value="1"/>
</dbReference>
<dbReference type="InterPro" id="IPR033116">
    <property type="entry name" value="TRYPSIN_SER"/>
</dbReference>
<evidence type="ECO:0000256" key="3">
    <source>
        <dbReference type="ARBA" id="ARBA00022670"/>
    </source>
</evidence>
<dbReference type="Pfam" id="PF00089">
    <property type="entry name" value="Trypsin"/>
    <property type="match status" value="1"/>
</dbReference>
<feature type="domain" description="Peptidase S1" evidence="8">
    <location>
        <begin position="1"/>
        <end position="134"/>
    </location>
</feature>
<evidence type="ECO:0000259" key="8">
    <source>
        <dbReference type="PROSITE" id="PS50240"/>
    </source>
</evidence>
<dbReference type="FunFam" id="2.40.10.10:FF:000002">
    <property type="entry name" value="Transmembrane protease serine"/>
    <property type="match status" value="1"/>
</dbReference>
<dbReference type="InterPro" id="IPR009003">
    <property type="entry name" value="Peptidase_S1_PA"/>
</dbReference>
<feature type="non-terminal residue" evidence="9">
    <location>
        <position position="134"/>
    </location>
</feature>
<dbReference type="GO" id="GO:0004252">
    <property type="term" value="F:serine-type endopeptidase activity"/>
    <property type="evidence" value="ECO:0007669"/>
    <property type="project" value="InterPro"/>
</dbReference>
<reference evidence="9 10" key="1">
    <citation type="submission" date="2024-05" db="EMBL/GenBank/DDBJ databases">
        <authorList>
            <person name="Wallberg A."/>
        </authorList>
    </citation>
    <scope>NUCLEOTIDE SEQUENCE [LARGE SCALE GENOMIC DNA]</scope>
</reference>
<organism evidence="9 10">
    <name type="scientific">Meganyctiphanes norvegica</name>
    <name type="common">Northern krill</name>
    <name type="synonym">Thysanopoda norvegica</name>
    <dbReference type="NCBI Taxonomy" id="48144"/>
    <lineage>
        <taxon>Eukaryota</taxon>
        <taxon>Metazoa</taxon>
        <taxon>Ecdysozoa</taxon>
        <taxon>Arthropoda</taxon>
        <taxon>Crustacea</taxon>
        <taxon>Multicrustacea</taxon>
        <taxon>Malacostraca</taxon>
        <taxon>Eumalacostraca</taxon>
        <taxon>Eucarida</taxon>
        <taxon>Euphausiacea</taxon>
        <taxon>Euphausiidae</taxon>
        <taxon>Meganyctiphanes</taxon>
    </lineage>
</organism>
<evidence type="ECO:0000256" key="7">
    <source>
        <dbReference type="ARBA" id="ARBA00024195"/>
    </source>
</evidence>
<dbReference type="SMART" id="SM00020">
    <property type="entry name" value="Tryp_SPc"/>
    <property type="match status" value="1"/>
</dbReference>
<keyword evidence="2" id="KW-0964">Secreted</keyword>
<dbReference type="AlphaFoldDB" id="A0AAV2R381"/>
<proteinExistence type="inferred from homology"/>
<keyword evidence="10" id="KW-1185">Reference proteome</keyword>
<keyword evidence="5" id="KW-0720">Serine protease</keyword>
<comment type="similarity">
    <text evidence="7">Belongs to the peptidase S1 family. CLIP subfamily.</text>
</comment>
<dbReference type="PROSITE" id="PS50240">
    <property type="entry name" value="TRYPSIN_DOM"/>
    <property type="match status" value="1"/>
</dbReference>
<keyword evidence="4" id="KW-0378">Hydrolase</keyword>
<dbReference type="PROSITE" id="PS00135">
    <property type="entry name" value="TRYPSIN_SER"/>
    <property type="match status" value="1"/>
</dbReference>
<sequence length="134" mass="14729">APYNAAIRPICLPPRGLDYTGHRAVATGWGRTDNRGNWAHILQEVTLPIWRTESCNARHVYEILSNQELCAGPLEGGRDTCDGDSGGPLILQIRGRWSIVGIVSWGPTQCGTRGLPGVYTRVDAFMDWIIATVR</sequence>
<evidence type="ECO:0000256" key="1">
    <source>
        <dbReference type="ARBA" id="ARBA00004613"/>
    </source>
</evidence>
<gene>
    <name evidence="9" type="ORF">MNOR_LOCUS18655</name>
</gene>
<keyword evidence="3" id="KW-0645">Protease</keyword>
<dbReference type="CDD" id="cd00190">
    <property type="entry name" value="Tryp_SPc"/>
    <property type="match status" value="1"/>
</dbReference>
<evidence type="ECO:0000256" key="6">
    <source>
        <dbReference type="ARBA" id="ARBA00023157"/>
    </source>
</evidence>
<keyword evidence="6" id="KW-1015">Disulfide bond</keyword>
<dbReference type="SUPFAM" id="SSF50494">
    <property type="entry name" value="Trypsin-like serine proteases"/>
    <property type="match status" value="1"/>
</dbReference>
<dbReference type="GO" id="GO:0006508">
    <property type="term" value="P:proteolysis"/>
    <property type="evidence" value="ECO:0007669"/>
    <property type="project" value="UniProtKB-KW"/>
</dbReference>
<dbReference type="Proteomes" id="UP001497623">
    <property type="component" value="Unassembled WGS sequence"/>
</dbReference>
<dbReference type="GO" id="GO:0005615">
    <property type="term" value="C:extracellular space"/>
    <property type="evidence" value="ECO:0007669"/>
    <property type="project" value="TreeGrafter"/>
</dbReference>
<dbReference type="EMBL" id="CAXKWB010013453">
    <property type="protein sequence ID" value="CAL4107808.1"/>
    <property type="molecule type" value="Genomic_DNA"/>
</dbReference>